<gene>
    <name evidence="1" type="ORF">EV195_10834</name>
</gene>
<sequence>MFTKQIDINCDVGEGLNNERYLIPYLDSCNIACAAHAGSKEVIEEVIDLAKEYKVKIGAHPSFPDRENFGRKVMDIPIADLKLSIRNQIDLVKTITEKNNLKLHHVKPHGALYNIAAKEKSYAEIIVDELMRLEYAVYLYAPYNSVIASLAKEKGVQVKLEAFIDRNYNDDLSLVSRTLSNAIITEKESAWKQLKGMLENEELISIQGNLVHIKADTFCVHGDHENAVELLQFIRKQLPKYD</sequence>
<dbReference type="GO" id="GO:0005975">
    <property type="term" value="P:carbohydrate metabolic process"/>
    <property type="evidence" value="ECO:0007669"/>
    <property type="project" value="InterPro"/>
</dbReference>
<dbReference type="AlphaFoldDB" id="A0A4R2NQG7"/>
<dbReference type="PANTHER" id="PTHR30292:SF0">
    <property type="entry name" value="5-OXOPROLINASE SUBUNIT A"/>
    <property type="match status" value="1"/>
</dbReference>
<dbReference type="EMBL" id="SLXM01000008">
    <property type="protein sequence ID" value="TCP23565.1"/>
    <property type="molecule type" value="Genomic_DNA"/>
</dbReference>
<dbReference type="InterPro" id="IPR011330">
    <property type="entry name" value="Glyco_hydro/deAcase_b/a-brl"/>
</dbReference>
<dbReference type="PANTHER" id="PTHR30292">
    <property type="entry name" value="UNCHARACTERIZED PROTEIN YBGL-RELATED"/>
    <property type="match status" value="1"/>
</dbReference>
<dbReference type="NCBIfam" id="NF003816">
    <property type="entry name" value="PRK05406.1-5"/>
    <property type="match status" value="1"/>
</dbReference>
<protein>
    <submittedName>
        <fullName evidence="1">UPF0271 protein</fullName>
    </submittedName>
</protein>
<dbReference type="RefSeq" id="WP_132795382.1">
    <property type="nucleotide sequence ID" value="NZ_SLXM01000008.1"/>
</dbReference>
<proteinExistence type="predicted"/>
<accession>A0A4R2NQG7</accession>
<dbReference type="NCBIfam" id="NF003814">
    <property type="entry name" value="PRK05406.1-3"/>
    <property type="match status" value="1"/>
</dbReference>
<evidence type="ECO:0000313" key="2">
    <source>
        <dbReference type="Proteomes" id="UP000294564"/>
    </source>
</evidence>
<name>A0A4R2NQG7_9FLAO</name>
<comment type="caution">
    <text evidence="1">The sequence shown here is derived from an EMBL/GenBank/DDBJ whole genome shotgun (WGS) entry which is preliminary data.</text>
</comment>
<organism evidence="1 2">
    <name type="scientific">Tenacibaculum skagerrakense</name>
    <dbReference type="NCBI Taxonomy" id="186571"/>
    <lineage>
        <taxon>Bacteria</taxon>
        <taxon>Pseudomonadati</taxon>
        <taxon>Bacteroidota</taxon>
        <taxon>Flavobacteriia</taxon>
        <taxon>Flavobacteriales</taxon>
        <taxon>Flavobacteriaceae</taxon>
        <taxon>Tenacibaculum</taxon>
    </lineage>
</organism>
<dbReference type="InterPro" id="IPR005501">
    <property type="entry name" value="LamB/YcsF/PxpA-like"/>
</dbReference>
<dbReference type="Proteomes" id="UP000294564">
    <property type="component" value="Unassembled WGS sequence"/>
</dbReference>
<dbReference type="Gene3D" id="3.20.20.370">
    <property type="entry name" value="Glycoside hydrolase/deacetylase"/>
    <property type="match status" value="1"/>
</dbReference>
<dbReference type="Pfam" id="PF03746">
    <property type="entry name" value="LamB_YcsF"/>
    <property type="match status" value="1"/>
</dbReference>
<dbReference type="SUPFAM" id="SSF88713">
    <property type="entry name" value="Glycoside hydrolase/deacetylase"/>
    <property type="match status" value="1"/>
</dbReference>
<dbReference type="CDD" id="cd10801">
    <property type="entry name" value="LamB_YcsF_like_1"/>
    <property type="match status" value="1"/>
</dbReference>
<reference evidence="1 2" key="1">
    <citation type="submission" date="2019-03" db="EMBL/GenBank/DDBJ databases">
        <title>Genomic Encyclopedia of Type Strains, Phase IV (KMG-IV): sequencing the most valuable type-strain genomes for metagenomic binning, comparative biology and taxonomic classification.</title>
        <authorList>
            <person name="Goeker M."/>
        </authorList>
    </citation>
    <scope>NUCLEOTIDE SEQUENCE [LARGE SCALE GENOMIC DNA]</scope>
    <source>
        <strain evidence="1 2">DSM 14836</strain>
    </source>
</reference>
<dbReference type="OrthoDB" id="9773478at2"/>
<keyword evidence="2" id="KW-1185">Reference proteome</keyword>
<evidence type="ECO:0000313" key="1">
    <source>
        <dbReference type="EMBL" id="TCP23565.1"/>
    </source>
</evidence>